<feature type="domain" description="AprE-like beta-barrel" evidence="3">
    <location>
        <begin position="449"/>
        <end position="534"/>
    </location>
</feature>
<gene>
    <name evidence="4" type="ORF">F4V43_16865</name>
</gene>
<dbReference type="PANTHER" id="PTHR30386:SF28">
    <property type="entry name" value="EXPORTED PROTEIN"/>
    <property type="match status" value="1"/>
</dbReference>
<evidence type="ECO:0000313" key="5">
    <source>
        <dbReference type="Proteomes" id="UP000367750"/>
    </source>
</evidence>
<sequence length="551" mass="61964">MDIKIRELSEMTDSREMLESKTHPFITVFLVIVMLLLGTVLVWSYYGSIDVTAKAAAVARSNEKVSTVQSASLGKVTVVKVKEGEQIHKGDVLLALDTKDLALQLRNQSDEADKCIQKLNLLKRYRHSIDNLHNEFSESDPAEDEYYDGVEQFLLEYRQLQDSLAASALEIESAIHTNESSRALLNNDLQTSQAKRSEQESELQRKISWLETELTREKQLAQSVKSNQIIIETKDAKRNQQYATYAEKRKQLLKNAEEKTTDFKILESLGERLVSGEELMKAQRDMEAAQGQIQQLYEEELSGIENNVADMEAQLIEMNSQLNTLRHQASSKSEIESYHLQEDKLGKELEDLNSQQVMAMNAENTALSKLKADRIVQIQNLIQEEETKLTALQSNVDQLKLEIGNHTLVSPIDGTINVIKEINAGDVVQPGEPLMAIIPMNESMYKMSLAVPNSEAGKIKVGDPVKFNFAAFPKQSFGSLSGTITSIGTDSVIQQDGLSYYLVEAALPNKYLKNHKGERGEVRLGMEAQAYILTDTKRIIDFVLEKISFKQ</sequence>
<dbReference type="PANTHER" id="PTHR30386">
    <property type="entry name" value="MEMBRANE FUSION SUBUNIT OF EMRAB-TOLC MULTIDRUG EFFLUX PUMP"/>
    <property type="match status" value="1"/>
</dbReference>
<dbReference type="RefSeq" id="WP_150459428.1">
    <property type="nucleotide sequence ID" value="NZ_VYKK01000028.1"/>
</dbReference>
<evidence type="ECO:0000256" key="2">
    <source>
        <dbReference type="SAM" id="Phobius"/>
    </source>
</evidence>
<feature type="coiled-coil region" evidence="1">
    <location>
        <begin position="279"/>
        <end position="402"/>
    </location>
</feature>
<keyword evidence="5" id="KW-1185">Reference proteome</keyword>
<keyword evidence="1" id="KW-0175">Coiled coil</keyword>
<dbReference type="EMBL" id="VYKK01000028">
    <property type="protein sequence ID" value="KAA8997928.1"/>
    <property type="molecule type" value="Genomic_DNA"/>
</dbReference>
<keyword evidence="2" id="KW-0472">Membrane</keyword>
<dbReference type="InterPro" id="IPR058982">
    <property type="entry name" value="Beta-barrel_AprE"/>
</dbReference>
<comment type="caution">
    <text evidence="4">The sequence shown here is derived from an EMBL/GenBank/DDBJ whole genome shotgun (WGS) entry which is preliminary data.</text>
</comment>
<organism evidence="4 5">
    <name type="scientific">Paenibacillus spiritus</name>
    <dbReference type="NCBI Taxonomy" id="2496557"/>
    <lineage>
        <taxon>Bacteria</taxon>
        <taxon>Bacillati</taxon>
        <taxon>Bacillota</taxon>
        <taxon>Bacilli</taxon>
        <taxon>Bacillales</taxon>
        <taxon>Paenibacillaceae</taxon>
        <taxon>Paenibacillus</taxon>
    </lineage>
</organism>
<name>A0A5J5FVV5_9BACL</name>
<dbReference type="Gene3D" id="2.40.30.170">
    <property type="match status" value="1"/>
</dbReference>
<dbReference type="Proteomes" id="UP000367750">
    <property type="component" value="Unassembled WGS sequence"/>
</dbReference>
<proteinExistence type="predicted"/>
<dbReference type="PRINTS" id="PR01490">
    <property type="entry name" value="RTXTOXIND"/>
</dbReference>
<keyword evidence="2" id="KW-0812">Transmembrane</keyword>
<reference evidence="4 5" key="1">
    <citation type="submission" date="2019-09" db="EMBL/GenBank/DDBJ databases">
        <title>Bacillus ochoae sp. nov., Paenibacillus whitsoniae sp. nov., Paenibacillus spiritus sp. nov. Isolated from the Mars Exploration Rover during spacecraft assembly.</title>
        <authorList>
            <person name="Seuylemezian A."/>
            <person name="Vaishampayan P."/>
        </authorList>
    </citation>
    <scope>NUCLEOTIDE SEQUENCE [LARGE SCALE GENOMIC DNA]</scope>
    <source>
        <strain evidence="4 5">MER_111</strain>
    </source>
</reference>
<dbReference type="AlphaFoldDB" id="A0A5J5FVV5"/>
<accession>A0A5J5FVV5</accession>
<evidence type="ECO:0000259" key="3">
    <source>
        <dbReference type="Pfam" id="PF26002"/>
    </source>
</evidence>
<dbReference type="InterPro" id="IPR050739">
    <property type="entry name" value="MFP"/>
</dbReference>
<keyword evidence="2" id="KW-1133">Transmembrane helix</keyword>
<evidence type="ECO:0000256" key="1">
    <source>
        <dbReference type="SAM" id="Coils"/>
    </source>
</evidence>
<dbReference type="Gene3D" id="2.40.50.100">
    <property type="match status" value="1"/>
</dbReference>
<dbReference type="Pfam" id="PF26002">
    <property type="entry name" value="Beta-barrel_AprE"/>
    <property type="match status" value="1"/>
</dbReference>
<protein>
    <submittedName>
        <fullName evidence="4">HlyD family efflux transporter periplasmic adaptor subunit</fullName>
    </submittedName>
</protein>
<dbReference type="OrthoDB" id="357309at2"/>
<evidence type="ECO:0000313" key="4">
    <source>
        <dbReference type="EMBL" id="KAA8997928.1"/>
    </source>
</evidence>
<feature type="transmembrane region" description="Helical" evidence="2">
    <location>
        <begin position="25"/>
        <end position="46"/>
    </location>
</feature>